<reference evidence="1" key="1">
    <citation type="submission" date="2016-11" db="UniProtKB">
        <authorList>
            <consortium name="WormBaseParasite"/>
        </authorList>
    </citation>
    <scope>IDENTIFICATION</scope>
    <source>
        <strain evidence="1">pt0022</strain>
    </source>
</reference>
<proteinExistence type="predicted"/>
<organism evidence="1">
    <name type="scientific">Wuchereria bancrofti</name>
    <dbReference type="NCBI Taxonomy" id="6293"/>
    <lineage>
        <taxon>Eukaryota</taxon>
        <taxon>Metazoa</taxon>
        <taxon>Ecdysozoa</taxon>
        <taxon>Nematoda</taxon>
        <taxon>Chromadorea</taxon>
        <taxon>Rhabditida</taxon>
        <taxon>Spirurina</taxon>
        <taxon>Spiruromorpha</taxon>
        <taxon>Filarioidea</taxon>
        <taxon>Onchocercidae</taxon>
        <taxon>Wuchereria</taxon>
    </lineage>
</organism>
<accession>A0A1I8ELV2</accession>
<dbReference type="WBParaSite" id="maker-PairedContig_302-snap-gene-1.12-mRNA-1">
    <property type="protein sequence ID" value="maker-PairedContig_302-snap-gene-1.12-mRNA-1"/>
    <property type="gene ID" value="maker-PairedContig_302-snap-gene-1.12"/>
</dbReference>
<sequence>MKWKSTIIVKGKRRQVTILAFKILNDFVCEILKFILFKFAHSALNATDPRNIWKQFIAEAMSNDEIFENFFIC</sequence>
<dbReference type="AlphaFoldDB" id="A0A1I8ELV2"/>
<name>A0A1I8ELV2_WUCBA</name>
<protein>
    <submittedName>
        <fullName evidence="1">Uncharacterized protein</fullName>
    </submittedName>
</protein>
<evidence type="ECO:0000313" key="1">
    <source>
        <dbReference type="WBParaSite" id="maker-PairedContig_302-snap-gene-1.12-mRNA-1"/>
    </source>
</evidence>